<name>A0A4V3BS36_9SPHN</name>
<evidence type="ECO:0000313" key="2">
    <source>
        <dbReference type="Proteomes" id="UP000295493"/>
    </source>
</evidence>
<sequence length="180" mass="19636">MLTNSRRGQEAMRRFPPSCDATIPVIEMRHTPEPLAETLSALGPILAPAREPWWIIGSAAVALHGVDPGTVADIDILLSPGDAARVLATLGLEAQRGSGSSRFCSEIFAVWHGLPLPVEFMAGFQYRSGGSWHTVRPTSRQKIMFGNSAIFVPARDELIALLCGFCRPKDRMRAERLADI</sequence>
<dbReference type="SUPFAM" id="SSF81301">
    <property type="entry name" value="Nucleotidyltransferase"/>
    <property type="match status" value="1"/>
</dbReference>
<dbReference type="Gene3D" id="3.30.460.40">
    <property type="match status" value="1"/>
</dbReference>
<dbReference type="AlphaFoldDB" id="A0A4V3BS36"/>
<accession>A0A4V3BS36</accession>
<organism evidence="1 2">
    <name type="scientific">Stakelama pacifica</name>
    <dbReference type="NCBI Taxonomy" id="517720"/>
    <lineage>
        <taxon>Bacteria</taxon>
        <taxon>Pseudomonadati</taxon>
        <taxon>Pseudomonadota</taxon>
        <taxon>Alphaproteobacteria</taxon>
        <taxon>Sphingomonadales</taxon>
        <taxon>Sphingomonadaceae</taxon>
        <taxon>Stakelama</taxon>
    </lineage>
</organism>
<reference evidence="1 2" key="1">
    <citation type="submission" date="2019-03" db="EMBL/GenBank/DDBJ databases">
        <title>Genomic Encyclopedia of Type Strains, Phase IV (KMG-IV): sequencing the most valuable type-strain genomes for metagenomic binning, comparative biology and taxonomic classification.</title>
        <authorList>
            <person name="Goeker M."/>
        </authorList>
    </citation>
    <scope>NUCLEOTIDE SEQUENCE [LARGE SCALE GENOMIC DNA]</scope>
    <source>
        <strain evidence="1 2">DSM 25059</strain>
    </source>
</reference>
<dbReference type="Proteomes" id="UP000295493">
    <property type="component" value="Unassembled WGS sequence"/>
</dbReference>
<gene>
    <name evidence="1" type="ORF">EV664_1226</name>
</gene>
<proteinExistence type="predicted"/>
<keyword evidence="2" id="KW-1185">Reference proteome</keyword>
<dbReference type="InterPro" id="IPR043519">
    <property type="entry name" value="NT_sf"/>
</dbReference>
<protein>
    <submittedName>
        <fullName evidence="1">Uncharacterized protein</fullName>
    </submittedName>
</protein>
<comment type="caution">
    <text evidence="1">The sequence shown here is derived from an EMBL/GenBank/DDBJ whole genome shotgun (WGS) entry which is preliminary data.</text>
</comment>
<dbReference type="EMBL" id="SNWD01000022">
    <property type="protein sequence ID" value="TDN77898.1"/>
    <property type="molecule type" value="Genomic_DNA"/>
</dbReference>
<evidence type="ECO:0000313" key="1">
    <source>
        <dbReference type="EMBL" id="TDN77898.1"/>
    </source>
</evidence>